<feature type="compositionally biased region" description="Low complexity" evidence="6">
    <location>
        <begin position="129"/>
        <end position="145"/>
    </location>
</feature>
<dbReference type="Pfam" id="PF08479">
    <property type="entry name" value="POTRA_2"/>
    <property type="match status" value="1"/>
</dbReference>
<dbReference type="OrthoDB" id="9776356at2"/>
<evidence type="ECO:0000256" key="1">
    <source>
        <dbReference type="ARBA" id="ARBA00004370"/>
    </source>
</evidence>
<dbReference type="InterPro" id="IPR013686">
    <property type="entry name" value="Polypept-transport_assoc_ShlB"/>
</dbReference>
<name>A0A2T1DD61_9CYAN</name>
<feature type="domain" description="POTRA" evidence="8">
    <location>
        <begin position="190"/>
        <end position="261"/>
    </location>
</feature>
<dbReference type="GO" id="GO:0019867">
    <property type="term" value="C:outer membrane"/>
    <property type="evidence" value="ECO:0007669"/>
    <property type="project" value="InterPro"/>
</dbReference>
<dbReference type="Gene3D" id="2.40.160.50">
    <property type="entry name" value="membrane protein fhac: a member of the omp85/tpsb transporter family"/>
    <property type="match status" value="1"/>
</dbReference>
<reference evidence="9 10" key="2">
    <citation type="submission" date="2018-03" db="EMBL/GenBank/DDBJ databases">
        <title>The ancient ancestry and fast evolution of plastids.</title>
        <authorList>
            <person name="Moore K.R."/>
            <person name="Magnabosco C."/>
            <person name="Momper L."/>
            <person name="Gold D.A."/>
            <person name="Bosak T."/>
            <person name="Fournier G.P."/>
        </authorList>
    </citation>
    <scope>NUCLEOTIDE SEQUENCE [LARGE SCALE GENOMIC DNA]</scope>
    <source>
        <strain evidence="9 10">ULC007</strain>
    </source>
</reference>
<evidence type="ECO:0000256" key="5">
    <source>
        <dbReference type="ARBA" id="ARBA00023237"/>
    </source>
</evidence>
<dbReference type="InterPro" id="IPR034746">
    <property type="entry name" value="POTRA"/>
</dbReference>
<dbReference type="PROSITE" id="PS51779">
    <property type="entry name" value="POTRA"/>
    <property type="match status" value="2"/>
</dbReference>
<feature type="domain" description="POTRA" evidence="8">
    <location>
        <begin position="262"/>
        <end position="337"/>
    </location>
</feature>
<feature type="region of interest" description="Disordered" evidence="6">
    <location>
        <begin position="21"/>
        <end position="56"/>
    </location>
</feature>
<evidence type="ECO:0000313" key="9">
    <source>
        <dbReference type="EMBL" id="PSB18462.1"/>
    </source>
</evidence>
<dbReference type="PANTHER" id="PTHR12815">
    <property type="entry name" value="SORTING AND ASSEMBLY MACHINERY SAMM50 PROTEIN FAMILY MEMBER"/>
    <property type="match status" value="1"/>
</dbReference>
<dbReference type="Pfam" id="PF07244">
    <property type="entry name" value="POTRA"/>
    <property type="match status" value="2"/>
</dbReference>
<accession>A0A2T1DD61</accession>
<dbReference type="RefSeq" id="WP_073072658.1">
    <property type="nucleotide sequence ID" value="NZ_MPPI01000018.1"/>
</dbReference>
<organism evidence="9 10">
    <name type="scientific">Phormidesmis priestleyi ULC007</name>
    <dbReference type="NCBI Taxonomy" id="1920490"/>
    <lineage>
        <taxon>Bacteria</taxon>
        <taxon>Bacillati</taxon>
        <taxon>Cyanobacteriota</taxon>
        <taxon>Cyanophyceae</taxon>
        <taxon>Leptolyngbyales</taxon>
        <taxon>Leptolyngbyaceae</taxon>
        <taxon>Phormidesmis</taxon>
    </lineage>
</organism>
<keyword evidence="5" id="KW-0998">Cell outer membrane</keyword>
<dbReference type="EMBL" id="PVWG01000017">
    <property type="protein sequence ID" value="PSB18462.1"/>
    <property type="molecule type" value="Genomic_DNA"/>
</dbReference>
<dbReference type="STRING" id="1920490.GCA_001895925_05060"/>
<evidence type="ECO:0000313" key="10">
    <source>
        <dbReference type="Proteomes" id="UP000238634"/>
    </source>
</evidence>
<feature type="compositionally biased region" description="Low complexity" evidence="6">
    <location>
        <begin position="159"/>
        <end position="172"/>
    </location>
</feature>
<keyword evidence="3 7" id="KW-0732">Signal</keyword>
<comment type="caution">
    <text evidence="9">The sequence shown here is derived from an EMBL/GenBank/DDBJ whole genome shotgun (WGS) entry which is preliminary data.</text>
</comment>
<evidence type="ECO:0000256" key="7">
    <source>
        <dbReference type="SAM" id="SignalP"/>
    </source>
</evidence>
<keyword evidence="4" id="KW-0472">Membrane</keyword>
<dbReference type="Gene3D" id="3.10.20.310">
    <property type="entry name" value="membrane protein fhac"/>
    <property type="match status" value="3"/>
</dbReference>
<dbReference type="PANTHER" id="PTHR12815:SF47">
    <property type="entry name" value="TRANSLOCATION AND ASSEMBLY MODULE SUBUNIT TAMA"/>
    <property type="match status" value="1"/>
</dbReference>
<proteinExistence type="predicted"/>
<reference evidence="9 10" key="1">
    <citation type="submission" date="2018-02" db="EMBL/GenBank/DDBJ databases">
        <authorList>
            <person name="Cohen D.B."/>
            <person name="Kent A.D."/>
        </authorList>
    </citation>
    <scope>NUCLEOTIDE SEQUENCE [LARGE SCALE GENOMIC DNA]</scope>
    <source>
        <strain evidence="9 10">ULC007</strain>
    </source>
</reference>
<evidence type="ECO:0000259" key="8">
    <source>
        <dbReference type="PROSITE" id="PS51779"/>
    </source>
</evidence>
<keyword evidence="10" id="KW-1185">Reference proteome</keyword>
<dbReference type="Pfam" id="PF01103">
    <property type="entry name" value="Omp85"/>
    <property type="match status" value="1"/>
</dbReference>
<protein>
    <recommendedName>
        <fullName evidence="8">POTRA domain-containing protein</fullName>
    </recommendedName>
</protein>
<dbReference type="InterPro" id="IPR000184">
    <property type="entry name" value="Bac_surfAg_D15"/>
</dbReference>
<keyword evidence="2" id="KW-0812">Transmembrane</keyword>
<feature type="signal peptide" evidence="7">
    <location>
        <begin position="1"/>
        <end position="25"/>
    </location>
</feature>
<evidence type="ECO:0000256" key="4">
    <source>
        <dbReference type="ARBA" id="ARBA00023136"/>
    </source>
</evidence>
<feature type="compositionally biased region" description="Polar residues" evidence="6">
    <location>
        <begin position="109"/>
        <end position="121"/>
    </location>
</feature>
<feature type="chain" id="PRO_5015394329" description="POTRA domain-containing protein" evidence="7">
    <location>
        <begin position="26"/>
        <end position="795"/>
    </location>
</feature>
<dbReference type="Proteomes" id="UP000238634">
    <property type="component" value="Unassembled WGS sequence"/>
</dbReference>
<evidence type="ECO:0000256" key="2">
    <source>
        <dbReference type="ARBA" id="ARBA00022692"/>
    </source>
</evidence>
<dbReference type="InterPro" id="IPR039910">
    <property type="entry name" value="D15-like"/>
</dbReference>
<dbReference type="InterPro" id="IPR010827">
    <property type="entry name" value="BamA/TamA_POTRA"/>
</dbReference>
<gene>
    <name evidence="9" type="ORF">C7B65_15320</name>
</gene>
<sequence>MRLSPVLMAAFAAVATVGWSNSAKAQTPDGSQESRVDSTQAMETNSAAKPSQQQEKAIALRKRSSQDVVVETVKVAGVSVPDTIAAQPLAKPFRSKLAIAAVQISQTQGGAVDEQQPTPIQLNPPSPTSPTLTIPTAPLAPGSQTSPPPTAQPTPQETPAPDSQPATPAVPSTTPPATPTPETTEPEPRVLVGEVVVVGAEADLQAEVYRVIRTQPGRTTTRSQLQEDINAIFATGYFQDVKATPADTPLGVRVTFEVQPNPVLKSVQLEGARVVPAKVVSDIFSPQYGTTLNLRQLQTGIQALTKWYQDNGYVLAQVVNVPKVAADGSVTLEVAEGVVEGLQVRFVDKQGEDKDAKGNPIRGRTRDFIITREFELKPGDVFNRTTAERDLQRAFGLGIFEDIKLSLNPGQDPRKVIVVANVTEKNTGNIGVAGGFSSASGLFGSVSYQQQNVGGNNQKLNAEVQIGQRDQLFDLSFTDPWIGGDPFRTSYTVNLFRRRTISLIFDGGDPEIELPNGDRPRVLRTGGGITFNRPLERNVFKRAEWNASLGLQYQRVSIRDADGKLRPRDELGNLLSFDSSGKDDLITARLGFVRDRRNNFLTPTSGSVLSFSTEQSVPLGSGSILFNRLRGNYSFYVPTRLTRFTPGCRDNKPLRIGEKPPTGGCPQAFAFNIQGGTIVGDLPPYEAFPLGGTNSVRGYDEGDVGSGRSYLQATAEYRFPLFSIISGALFVDAATDLGTGKNVPGDPAGVRGKPGSGLGYGIGVRVQSPLGPIRIDFGINDQGGNNIRFGFGERF</sequence>
<feature type="region of interest" description="Disordered" evidence="6">
    <location>
        <begin position="109"/>
        <end position="189"/>
    </location>
</feature>
<feature type="compositionally biased region" description="Pro residues" evidence="6">
    <location>
        <begin position="146"/>
        <end position="158"/>
    </location>
</feature>
<evidence type="ECO:0000256" key="6">
    <source>
        <dbReference type="SAM" id="MobiDB-lite"/>
    </source>
</evidence>
<feature type="compositionally biased region" description="Polar residues" evidence="6">
    <location>
        <begin position="21"/>
        <end position="55"/>
    </location>
</feature>
<dbReference type="AlphaFoldDB" id="A0A2T1DD61"/>
<evidence type="ECO:0000256" key="3">
    <source>
        <dbReference type="ARBA" id="ARBA00022729"/>
    </source>
</evidence>
<comment type="subcellular location">
    <subcellularLocation>
        <location evidence="1">Membrane</location>
    </subcellularLocation>
</comment>